<dbReference type="AlphaFoldDB" id="I3XUV3"/>
<feature type="transmembrane region" description="Helical" evidence="7">
    <location>
        <begin position="32"/>
        <end position="52"/>
    </location>
</feature>
<feature type="transmembrane region" description="Helical" evidence="7">
    <location>
        <begin position="372"/>
        <end position="403"/>
    </location>
</feature>
<evidence type="ECO:0000256" key="5">
    <source>
        <dbReference type="ARBA" id="ARBA00023136"/>
    </source>
</evidence>
<evidence type="ECO:0000256" key="2">
    <source>
        <dbReference type="ARBA" id="ARBA00009025"/>
    </source>
</evidence>
<dbReference type="GO" id="GO:0016020">
    <property type="term" value="C:membrane"/>
    <property type="evidence" value="ECO:0007669"/>
    <property type="project" value="UniProtKB-SubCell"/>
</dbReference>
<feature type="domain" description="NADH:quinone oxidoreductase/Mrp antiporter transmembrane" evidence="8">
    <location>
        <begin position="126"/>
        <end position="416"/>
    </location>
</feature>
<feature type="transmembrane region" description="Helical" evidence="7">
    <location>
        <begin position="245"/>
        <end position="265"/>
    </location>
</feature>
<keyword evidence="5 7" id="KW-0472">Membrane</keyword>
<dbReference type="InterPro" id="IPR010227">
    <property type="entry name" value="NADH_Q_OxRdtase_chainM/4"/>
</dbReference>
<gene>
    <name evidence="9" type="ordered locus">Sulba_0409</name>
</gene>
<feature type="transmembrane region" description="Helical" evidence="7">
    <location>
        <begin position="304"/>
        <end position="324"/>
    </location>
</feature>
<sequence>MEVGILSVIIFLPMVMAFSLLLLPVNTAWTRAIAFSVSVVIFCLAFYIYQQFDPHGGMQFREYHPWIKSYGIHYSLGLDGFSLIVLMLIATLIPSAYLLLWKNNRSKSYWISMLLIQSGISGTLFSLDLILFYFFWEAMLLPVFMIIGLFGSGNRVFSTLKVTIYTIMGSLFMFVSILYLGVAYYYEFAMWSFEMSDIATISTLQYEQKVLLFLGFMLAFAIKIPLFPFHSWLLETYSNSPTGGVFLLSSIMAKLGVYALVRFVLPIFPDIFVLAAPFLIGLGLFGLIYFGIAALSQHTIKKMLAYSSASHLGFITAGVFSLNVHGMMGSAYLIVAHAIATGGLFLLVGVMERNLGIRSLDQLGGIAHKAPLFTVFFAIMVLCTVGIPGTNGFVAELLIILGIFKFNSLLGIVAALTVLVAASYMLWLFQKAILVRSNNDVSRMVDLDGKEILGLLPLSLLIIAMGVYPDFFLYKIEPTIHYYLNELLHVGG</sequence>
<evidence type="ECO:0000259" key="8">
    <source>
        <dbReference type="Pfam" id="PF00361"/>
    </source>
</evidence>
<name>I3XUV3_SULBS</name>
<dbReference type="STRING" id="760154.Sulba_0409"/>
<evidence type="ECO:0000313" key="9">
    <source>
        <dbReference type="EMBL" id="AFL67727.1"/>
    </source>
</evidence>
<dbReference type="Pfam" id="PF00361">
    <property type="entry name" value="Proton_antipo_M"/>
    <property type="match status" value="1"/>
</dbReference>
<dbReference type="GO" id="GO:0048039">
    <property type="term" value="F:ubiquinone binding"/>
    <property type="evidence" value="ECO:0007669"/>
    <property type="project" value="TreeGrafter"/>
</dbReference>
<dbReference type="GO" id="GO:0042773">
    <property type="term" value="P:ATP synthesis coupled electron transport"/>
    <property type="evidence" value="ECO:0007669"/>
    <property type="project" value="InterPro"/>
</dbReference>
<feature type="transmembrane region" description="Helical" evidence="7">
    <location>
        <begin position="162"/>
        <end position="186"/>
    </location>
</feature>
<dbReference type="Proteomes" id="UP000006176">
    <property type="component" value="Chromosome"/>
</dbReference>
<keyword evidence="9" id="KW-0560">Oxidoreductase</keyword>
<accession>I3XUV3</accession>
<dbReference type="GO" id="GO:0008137">
    <property type="term" value="F:NADH dehydrogenase (ubiquinone) activity"/>
    <property type="evidence" value="ECO:0007669"/>
    <property type="project" value="InterPro"/>
</dbReference>
<feature type="transmembrane region" description="Helical" evidence="7">
    <location>
        <begin position="452"/>
        <end position="474"/>
    </location>
</feature>
<protein>
    <submittedName>
        <fullName evidence="9">NADH dehydrogenase subunit M</fullName>
        <ecNumber evidence="9">1.6.5.3</ecNumber>
    </submittedName>
</protein>
<evidence type="ECO:0000256" key="3">
    <source>
        <dbReference type="ARBA" id="ARBA00022692"/>
    </source>
</evidence>
<dbReference type="PANTHER" id="PTHR43507">
    <property type="entry name" value="NADH-UBIQUINONE OXIDOREDUCTASE CHAIN 4"/>
    <property type="match status" value="1"/>
</dbReference>
<evidence type="ECO:0000313" key="10">
    <source>
        <dbReference type="Proteomes" id="UP000006176"/>
    </source>
</evidence>
<feature type="transmembrane region" description="Helical" evidence="7">
    <location>
        <begin position="6"/>
        <end position="25"/>
    </location>
</feature>
<dbReference type="PATRIC" id="fig|760154.4.peg.406"/>
<dbReference type="eggNOG" id="COG1008">
    <property type="taxonomic scope" value="Bacteria"/>
</dbReference>
<dbReference type="KEGG" id="sba:Sulba_0409"/>
<dbReference type="InterPro" id="IPR001750">
    <property type="entry name" value="ND/Mrp_TM"/>
</dbReference>
<dbReference type="EMBL" id="CP003333">
    <property type="protein sequence ID" value="AFL67727.1"/>
    <property type="molecule type" value="Genomic_DNA"/>
</dbReference>
<feature type="transmembrane region" description="Helical" evidence="7">
    <location>
        <begin position="108"/>
        <end position="127"/>
    </location>
</feature>
<proteinExistence type="inferred from homology"/>
<dbReference type="NCBIfam" id="TIGR01972">
    <property type="entry name" value="NDH_I_M"/>
    <property type="match status" value="1"/>
</dbReference>
<feature type="transmembrane region" description="Helical" evidence="7">
    <location>
        <begin position="271"/>
        <end position="292"/>
    </location>
</feature>
<evidence type="ECO:0000256" key="1">
    <source>
        <dbReference type="ARBA" id="ARBA00004127"/>
    </source>
</evidence>
<comment type="subcellular location">
    <subcellularLocation>
        <location evidence="1">Endomembrane system</location>
        <topology evidence="1">Multi-pass membrane protein</topology>
    </subcellularLocation>
    <subcellularLocation>
        <location evidence="6">Membrane</location>
        <topology evidence="6">Multi-pass membrane protein</topology>
    </subcellularLocation>
</comment>
<dbReference type="InterPro" id="IPR003918">
    <property type="entry name" value="NADH_UbQ_OxRdtase"/>
</dbReference>
<organism evidence="9 10">
    <name type="scientific">Sulfurospirillum barnesii (strain ATCC 700032 / DSM 10660 / SES-3)</name>
    <dbReference type="NCBI Taxonomy" id="760154"/>
    <lineage>
        <taxon>Bacteria</taxon>
        <taxon>Pseudomonadati</taxon>
        <taxon>Campylobacterota</taxon>
        <taxon>Epsilonproteobacteria</taxon>
        <taxon>Campylobacterales</taxon>
        <taxon>Sulfurospirillaceae</taxon>
        <taxon>Sulfurospirillum</taxon>
    </lineage>
</organism>
<feature type="transmembrane region" description="Helical" evidence="7">
    <location>
        <begin position="330"/>
        <end position="351"/>
    </location>
</feature>
<feature type="transmembrane region" description="Helical" evidence="7">
    <location>
        <begin position="72"/>
        <end position="101"/>
    </location>
</feature>
<evidence type="ECO:0000256" key="7">
    <source>
        <dbReference type="SAM" id="Phobius"/>
    </source>
</evidence>
<dbReference type="OrthoDB" id="9805769at2"/>
<comment type="similarity">
    <text evidence="2">Belongs to the complex I subunit 4 family.</text>
</comment>
<feature type="transmembrane region" description="Helical" evidence="7">
    <location>
        <begin position="409"/>
        <end position="429"/>
    </location>
</feature>
<dbReference type="HOGENOM" id="CLU_007100_4_4_7"/>
<keyword evidence="3 6" id="KW-0812">Transmembrane</keyword>
<reference evidence="9 10" key="1">
    <citation type="submission" date="2012-06" db="EMBL/GenBank/DDBJ databases">
        <title>Complete sequence of Sulfurospirillum barnesii SES-3.</title>
        <authorList>
            <consortium name="US DOE Joint Genome Institute"/>
            <person name="Lucas S."/>
            <person name="Han J."/>
            <person name="Lapidus A."/>
            <person name="Cheng J.-F."/>
            <person name="Goodwin L."/>
            <person name="Pitluck S."/>
            <person name="Peters L."/>
            <person name="Ovchinnikova G."/>
            <person name="Lu M."/>
            <person name="Detter J.C."/>
            <person name="Han C."/>
            <person name="Tapia R."/>
            <person name="Land M."/>
            <person name="Hauser L."/>
            <person name="Kyrpides N."/>
            <person name="Ivanova N."/>
            <person name="Pagani I."/>
            <person name="Stolz J."/>
            <person name="Arkin A."/>
            <person name="Dehal P."/>
            <person name="Oremland R."/>
            <person name="Saltikov C."/>
            <person name="Basu P."/>
            <person name="Hollibaugh J."/>
            <person name="Newman D."/>
            <person name="Stolyar S."/>
            <person name="Hazen T."/>
            <person name="Woyke T."/>
        </authorList>
    </citation>
    <scope>NUCLEOTIDE SEQUENCE [LARGE SCALE GENOMIC DNA]</scope>
    <source>
        <strain evidence="10">ATCC 700032 / DSM 10660 / SES-3</strain>
    </source>
</reference>
<dbReference type="GO" id="GO:0015990">
    <property type="term" value="P:electron transport coupled proton transport"/>
    <property type="evidence" value="ECO:0007669"/>
    <property type="project" value="TreeGrafter"/>
</dbReference>
<dbReference type="RefSeq" id="WP_014768607.1">
    <property type="nucleotide sequence ID" value="NC_018002.1"/>
</dbReference>
<dbReference type="PRINTS" id="PR01437">
    <property type="entry name" value="NUOXDRDTASE4"/>
</dbReference>
<evidence type="ECO:0000256" key="4">
    <source>
        <dbReference type="ARBA" id="ARBA00022989"/>
    </source>
</evidence>
<dbReference type="GO" id="GO:0003954">
    <property type="term" value="F:NADH dehydrogenase activity"/>
    <property type="evidence" value="ECO:0007669"/>
    <property type="project" value="TreeGrafter"/>
</dbReference>
<keyword evidence="4 7" id="KW-1133">Transmembrane helix</keyword>
<dbReference type="EC" id="1.6.5.3" evidence="9"/>
<dbReference type="GO" id="GO:0012505">
    <property type="term" value="C:endomembrane system"/>
    <property type="evidence" value="ECO:0007669"/>
    <property type="project" value="UniProtKB-SubCell"/>
</dbReference>
<evidence type="ECO:0000256" key="6">
    <source>
        <dbReference type="RuleBase" id="RU000320"/>
    </source>
</evidence>
<dbReference type="PANTHER" id="PTHR43507:SF1">
    <property type="entry name" value="NADH-UBIQUINONE OXIDOREDUCTASE CHAIN 4"/>
    <property type="match status" value="1"/>
</dbReference>
<feature type="transmembrane region" description="Helical" evidence="7">
    <location>
        <begin position="210"/>
        <end position="233"/>
    </location>
</feature>
<keyword evidence="10" id="KW-1185">Reference proteome</keyword>